<proteinExistence type="inferred from homology"/>
<keyword evidence="3" id="KW-0560">Oxidoreductase</keyword>
<dbReference type="GO" id="GO:0004316">
    <property type="term" value="F:3-oxoacyl-[acyl-carrier-protein] reductase (NADPH) activity"/>
    <property type="evidence" value="ECO:0007669"/>
    <property type="project" value="InterPro"/>
</dbReference>
<dbReference type="PROSITE" id="PS00061">
    <property type="entry name" value="ADH_SHORT"/>
    <property type="match status" value="1"/>
</dbReference>
<evidence type="ECO:0000313" key="8">
    <source>
        <dbReference type="Proteomes" id="UP000070155"/>
    </source>
</evidence>
<dbReference type="InterPro" id="IPR002347">
    <property type="entry name" value="SDR_fam"/>
</dbReference>
<feature type="binding site" evidence="5">
    <location>
        <position position="90"/>
    </location>
    <ligand>
        <name>NADP(+)</name>
        <dbReference type="ChEBI" id="CHEBI:58349"/>
    </ligand>
</feature>
<dbReference type="Proteomes" id="UP000070155">
    <property type="component" value="Unassembled WGS sequence"/>
</dbReference>
<dbReference type="InterPro" id="IPR011284">
    <property type="entry name" value="3oxo_ACP_reduc"/>
</dbReference>
<gene>
    <name evidence="7" type="ORF">AKJ36_02430</name>
</gene>
<accession>A0A133UKD6</accession>
<dbReference type="SUPFAM" id="SSF51735">
    <property type="entry name" value="NAD(P)-binding Rossmann-fold domains"/>
    <property type="match status" value="1"/>
</dbReference>
<dbReference type="PRINTS" id="PR00080">
    <property type="entry name" value="SDRFAMILY"/>
</dbReference>
<dbReference type="Pfam" id="PF13561">
    <property type="entry name" value="adh_short_C2"/>
    <property type="match status" value="1"/>
</dbReference>
<protein>
    <submittedName>
        <fullName evidence="7">3-oxoacyl-ACP synthase</fullName>
    </submittedName>
</protein>
<dbReference type="FunFam" id="3.40.50.720:FF:000115">
    <property type="entry name" value="3-oxoacyl-[acyl-carrier-protein] reductase FabG"/>
    <property type="match status" value="1"/>
</dbReference>
<reference evidence="7 8" key="1">
    <citation type="journal article" date="2016" name="Sci. Rep.">
        <title>Metabolic traits of an uncultured archaeal lineage -MSBL1- from brine pools of the Red Sea.</title>
        <authorList>
            <person name="Mwirichia R."/>
            <person name="Alam I."/>
            <person name="Rashid M."/>
            <person name="Vinu M."/>
            <person name="Ba-Alawi W."/>
            <person name="Anthony Kamau A."/>
            <person name="Kamanda Ngugi D."/>
            <person name="Goker M."/>
            <person name="Klenk H.P."/>
            <person name="Bajic V."/>
            <person name="Stingl U."/>
        </authorList>
    </citation>
    <scope>NUCLEOTIDE SEQUENCE [LARGE SCALE GENOMIC DNA]</scope>
    <source>
        <strain evidence="7">SCGC-AAA259I07</strain>
    </source>
</reference>
<dbReference type="SMART" id="SM00822">
    <property type="entry name" value="PKS_KR"/>
    <property type="match status" value="1"/>
</dbReference>
<dbReference type="InterPro" id="IPR050259">
    <property type="entry name" value="SDR"/>
</dbReference>
<dbReference type="InterPro" id="IPR036291">
    <property type="entry name" value="NAD(P)-bd_dom_sf"/>
</dbReference>
<evidence type="ECO:0000313" key="7">
    <source>
        <dbReference type="EMBL" id="KXA94675.1"/>
    </source>
</evidence>
<dbReference type="AlphaFoldDB" id="A0A133UKD6"/>
<dbReference type="InterPro" id="IPR057326">
    <property type="entry name" value="KR_dom"/>
</dbReference>
<sequence length="247" mass="26367">MKGLKDKVVLVTGSGRGIGKKTAKKFAEEGAKVVIGDVDTESVTETVEEIEGEGRDAMGVELDVTNLEGVEKVMQKIVDEFGGLDVLVNNAGITADSLLVKMSEDQFDRVVDVNLKGTFNCGREAAKLMLEQGSGVILNASSVSGVYGNIGQTNYVATKFGVIGMTKTWAKELGPKGIRVNAVAPGYTKTRMLDSVPEKVLDNIREDTPMKRLGEPEEIANVYAYPASKEASYINGEVVEVTGGLVM</sequence>
<evidence type="ECO:0000256" key="1">
    <source>
        <dbReference type="ARBA" id="ARBA00006484"/>
    </source>
</evidence>
<evidence type="ECO:0000256" key="3">
    <source>
        <dbReference type="ARBA" id="ARBA00023002"/>
    </source>
</evidence>
<organism evidence="7 8">
    <name type="scientific">candidate division MSBL1 archaeon SCGC-AAA259I07</name>
    <dbReference type="NCBI Taxonomy" id="1698266"/>
    <lineage>
        <taxon>Archaea</taxon>
        <taxon>Methanobacteriati</taxon>
        <taxon>Methanobacteriota</taxon>
        <taxon>candidate division MSBL1</taxon>
    </lineage>
</organism>
<feature type="binding site" evidence="5">
    <location>
        <begin position="13"/>
        <end position="16"/>
    </location>
    <ligand>
        <name>NADP(+)</name>
        <dbReference type="ChEBI" id="CHEBI:58349"/>
    </ligand>
</feature>
<dbReference type="NCBIfam" id="TIGR01830">
    <property type="entry name" value="3oxo_ACP_reduc"/>
    <property type="match status" value="1"/>
</dbReference>
<dbReference type="GO" id="GO:0006633">
    <property type="term" value="P:fatty acid biosynthetic process"/>
    <property type="evidence" value="ECO:0007669"/>
    <property type="project" value="InterPro"/>
</dbReference>
<feature type="domain" description="Ketoreductase" evidence="6">
    <location>
        <begin position="7"/>
        <end position="207"/>
    </location>
</feature>
<evidence type="ECO:0000256" key="2">
    <source>
        <dbReference type="ARBA" id="ARBA00022857"/>
    </source>
</evidence>
<feature type="binding site" evidence="5">
    <location>
        <begin position="155"/>
        <end position="159"/>
    </location>
    <ligand>
        <name>NADP(+)</name>
        <dbReference type="ChEBI" id="CHEBI:58349"/>
    </ligand>
</feature>
<dbReference type="PANTHER" id="PTHR42879">
    <property type="entry name" value="3-OXOACYL-(ACYL-CARRIER-PROTEIN) REDUCTASE"/>
    <property type="match status" value="1"/>
</dbReference>
<feature type="active site" description="Proton acceptor" evidence="4">
    <location>
        <position position="155"/>
    </location>
</feature>
<dbReference type="CDD" id="cd05333">
    <property type="entry name" value="BKR_SDR_c"/>
    <property type="match status" value="1"/>
</dbReference>
<dbReference type="GO" id="GO:0051287">
    <property type="term" value="F:NAD binding"/>
    <property type="evidence" value="ECO:0007669"/>
    <property type="project" value="InterPro"/>
</dbReference>
<dbReference type="PRINTS" id="PR00081">
    <property type="entry name" value="GDHRDH"/>
</dbReference>
<dbReference type="InterPro" id="IPR020904">
    <property type="entry name" value="Sc_DH/Rdtase_CS"/>
</dbReference>
<dbReference type="PATRIC" id="fig|1698266.3.peg.472"/>
<dbReference type="Gene3D" id="3.40.50.720">
    <property type="entry name" value="NAD(P)-binding Rossmann-like Domain"/>
    <property type="match status" value="1"/>
</dbReference>
<dbReference type="PANTHER" id="PTHR42879:SF2">
    <property type="entry name" value="3-OXOACYL-[ACYL-CARRIER-PROTEIN] REDUCTASE FABG"/>
    <property type="match status" value="1"/>
</dbReference>
<evidence type="ECO:0000259" key="6">
    <source>
        <dbReference type="SMART" id="SM00822"/>
    </source>
</evidence>
<dbReference type="NCBIfam" id="NF005559">
    <property type="entry name" value="PRK07231.1"/>
    <property type="match status" value="1"/>
</dbReference>
<keyword evidence="2 5" id="KW-0521">NADP</keyword>
<name>A0A133UKD6_9EURY</name>
<dbReference type="NCBIfam" id="NF004198">
    <property type="entry name" value="PRK05653.1-3"/>
    <property type="match status" value="1"/>
</dbReference>
<keyword evidence="8" id="KW-1185">Reference proteome</keyword>
<comment type="caution">
    <text evidence="7">The sequence shown here is derived from an EMBL/GenBank/DDBJ whole genome shotgun (WGS) entry which is preliminary data.</text>
</comment>
<evidence type="ECO:0000256" key="4">
    <source>
        <dbReference type="PIRSR" id="PIRSR611284-1"/>
    </source>
</evidence>
<dbReference type="EMBL" id="LHXQ01000034">
    <property type="protein sequence ID" value="KXA94675.1"/>
    <property type="molecule type" value="Genomic_DNA"/>
</dbReference>
<dbReference type="NCBIfam" id="NF009466">
    <property type="entry name" value="PRK12826.1-2"/>
    <property type="match status" value="1"/>
</dbReference>
<comment type="similarity">
    <text evidence="1">Belongs to the short-chain dehydrogenases/reductases (SDR) family.</text>
</comment>
<evidence type="ECO:0000256" key="5">
    <source>
        <dbReference type="PIRSR" id="PIRSR611284-2"/>
    </source>
</evidence>